<dbReference type="InterPro" id="IPR012677">
    <property type="entry name" value="Nucleotide-bd_a/b_plait_sf"/>
</dbReference>
<evidence type="ECO:0000313" key="9">
    <source>
        <dbReference type="EMBL" id="CAD7229391.1"/>
    </source>
</evidence>
<evidence type="ECO:0000256" key="6">
    <source>
        <dbReference type="ARBA" id="ARBA00023054"/>
    </source>
</evidence>
<evidence type="ECO:0000256" key="4">
    <source>
        <dbReference type="ARBA" id="ARBA00022664"/>
    </source>
</evidence>
<evidence type="ECO:0000256" key="8">
    <source>
        <dbReference type="SAM" id="MobiDB-lite"/>
    </source>
</evidence>
<keyword evidence="4" id="KW-0507">mRNA processing</keyword>
<feature type="region of interest" description="Disordered" evidence="8">
    <location>
        <begin position="1"/>
        <end position="37"/>
    </location>
</feature>
<gene>
    <name evidence="9" type="ORF">CTOB1V02_LOCUS7263</name>
</gene>
<evidence type="ECO:0000256" key="2">
    <source>
        <dbReference type="ARBA" id="ARBA00004496"/>
    </source>
</evidence>
<dbReference type="InterPro" id="IPR000504">
    <property type="entry name" value="RRM_dom"/>
</dbReference>
<dbReference type="GO" id="GO:0008143">
    <property type="term" value="F:poly(A) binding"/>
    <property type="evidence" value="ECO:0007669"/>
    <property type="project" value="TreeGrafter"/>
</dbReference>
<dbReference type="InterPro" id="IPR035979">
    <property type="entry name" value="RBD_domain_sf"/>
</dbReference>
<dbReference type="GO" id="GO:0006397">
    <property type="term" value="P:mRNA processing"/>
    <property type="evidence" value="ECO:0007669"/>
    <property type="project" value="UniProtKB-KW"/>
</dbReference>
<name>A0A7R8WCZ7_9CRUS</name>
<reference evidence="9" key="1">
    <citation type="submission" date="2020-11" db="EMBL/GenBank/DDBJ databases">
        <authorList>
            <person name="Tran Van P."/>
        </authorList>
    </citation>
    <scope>NUCLEOTIDE SEQUENCE</scope>
</reference>
<dbReference type="PROSITE" id="PS50102">
    <property type="entry name" value="RRM"/>
    <property type="match status" value="1"/>
</dbReference>
<dbReference type="AlphaFoldDB" id="A0A7R8WCZ7"/>
<comment type="subcellular location">
    <subcellularLocation>
        <location evidence="2">Cytoplasm</location>
    </subcellularLocation>
    <subcellularLocation>
        <location evidence="1">Nucleus</location>
    </subcellularLocation>
</comment>
<evidence type="ECO:0000256" key="3">
    <source>
        <dbReference type="ARBA" id="ARBA00022490"/>
    </source>
</evidence>
<dbReference type="PANTHER" id="PTHR23236">
    <property type="entry name" value="EUKARYOTIC TRANSLATION INITIATION FACTOR 4B/4H"/>
    <property type="match status" value="1"/>
</dbReference>
<dbReference type="GO" id="GO:0005737">
    <property type="term" value="C:cytoplasm"/>
    <property type="evidence" value="ECO:0007669"/>
    <property type="project" value="UniProtKB-SubCell"/>
</dbReference>
<keyword evidence="3" id="KW-0963">Cytoplasm</keyword>
<dbReference type="SUPFAM" id="SSF54928">
    <property type="entry name" value="RNA-binding domain, RBD"/>
    <property type="match status" value="1"/>
</dbReference>
<protein>
    <submittedName>
        <fullName evidence="9">Uncharacterized protein</fullName>
    </submittedName>
</protein>
<keyword evidence="7" id="KW-0539">Nucleus</keyword>
<dbReference type="PANTHER" id="PTHR23236:SF16">
    <property type="entry name" value="POLYADENYLATE-BINDING PROTEIN 2"/>
    <property type="match status" value="1"/>
</dbReference>
<dbReference type="Gene3D" id="3.30.70.330">
    <property type="match status" value="1"/>
</dbReference>
<dbReference type="SMART" id="SM00360">
    <property type="entry name" value="RRM"/>
    <property type="match status" value="1"/>
</dbReference>
<keyword evidence="5" id="KW-0694">RNA-binding</keyword>
<sequence length="241" mass="25556">MASNDSDYSLPDEHTNGATQLEDGGGSGAAAGNEEEDKVLADIKARVKEMEEEAVKLKQLQMEADKSAGGGALLTGAGGGSTTSLNSGVSGASPVALSIEEKIEADSRSIYVGNVDYYSSAEELESHFHGCGSINRVTIQCDKFTGHPKGFAYVEFADKESVAPALALDESLFRGRQIKVMPKRTNQPGVSSSNRGIPLRGMPVRAGFRGNRGFGFRGGRGGFRPRGGFRGRARGHYFSPY</sequence>
<evidence type="ECO:0000256" key="7">
    <source>
        <dbReference type="ARBA" id="ARBA00023242"/>
    </source>
</evidence>
<dbReference type="Pfam" id="PF00076">
    <property type="entry name" value="RRM_1"/>
    <property type="match status" value="1"/>
</dbReference>
<evidence type="ECO:0000256" key="5">
    <source>
        <dbReference type="ARBA" id="ARBA00022884"/>
    </source>
</evidence>
<organism evidence="9">
    <name type="scientific">Cyprideis torosa</name>
    <dbReference type="NCBI Taxonomy" id="163714"/>
    <lineage>
        <taxon>Eukaryota</taxon>
        <taxon>Metazoa</taxon>
        <taxon>Ecdysozoa</taxon>
        <taxon>Arthropoda</taxon>
        <taxon>Crustacea</taxon>
        <taxon>Oligostraca</taxon>
        <taxon>Ostracoda</taxon>
        <taxon>Podocopa</taxon>
        <taxon>Podocopida</taxon>
        <taxon>Cytherocopina</taxon>
        <taxon>Cytheroidea</taxon>
        <taxon>Cytherideidae</taxon>
        <taxon>Cyprideis</taxon>
    </lineage>
</organism>
<accession>A0A7R8WCZ7</accession>
<dbReference type="CDD" id="cd12550">
    <property type="entry name" value="RRM_II_PABPN1"/>
    <property type="match status" value="1"/>
</dbReference>
<evidence type="ECO:0000256" key="1">
    <source>
        <dbReference type="ARBA" id="ARBA00004123"/>
    </source>
</evidence>
<dbReference type="EMBL" id="OB662041">
    <property type="protein sequence ID" value="CAD7229391.1"/>
    <property type="molecule type" value="Genomic_DNA"/>
</dbReference>
<keyword evidence="6" id="KW-0175">Coiled coil</keyword>
<proteinExistence type="predicted"/>
<dbReference type="OrthoDB" id="4726at2759"/>
<dbReference type="GO" id="GO:0005634">
    <property type="term" value="C:nucleus"/>
    <property type="evidence" value="ECO:0007669"/>
    <property type="project" value="UniProtKB-SubCell"/>
</dbReference>